<evidence type="ECO:0000256" key="2">
    <source>
        <dbReference type="ARBA" id="ARBA00010617"/>
    </source>
</evidence>
<evidence type="ECO:0000256" key="7">
    <source>
        <dbReference type="ARBA" id="ARBA00023033"/>
    </source>
</evidence>
<dbReference type="InterPro" id="IPR002401">
    <property type="entry name" value="Cyt_P450_E_grp-I"/>
</dbReference>
<keyword evidence="4 8" id="KW-0479">Metal-binding</keyword>
<keyword evidence="5 9" id="KW-0560">Oxidoreductase</keyword>
<reference evidence="11 12" key="1">
    <citation type="journal article" date="2020" name="ISME J.">
        <title>Uncovering the hidden diversity of litter-decomposition mechanisms in mushroom-forming fungi.</title>
        <authorList>
            <person name="Floudas D."/>
            <person name="Bentzer J."/>
            <person name="Ahren D."/>
            <person name="Johansson T."/>
            <person name="Persson P."/>
            <person name="Tunlid A."/>
        </authorList>
    </citation>
    <scope>NUCLEOTIDE SEQUENCE [LARGE SCALE GENOMIC DNA]</scope>
    <source>
        <strain evidence="11 12">CBS 146.42</strain>
    </source>
</reference>
<comment type="similarity">
    <text evidence="2 9">Belongs to the cytochrome P450 family.</text>
</comment>
<evidence type="ECO:0000256" key="3">
    <source>
        <dbReference type="ARBA" id="ARBA00022617"/>
    </source>
</evidence>
<evidence type="ECO:0000256" key="9">
    <source>
        <dbReference type="RuleBase" id="RU000461"/>
    </source>
</evidence>
<feature type="compositionally biased region" description="Polar residues" evidence="10">
    <location>
        <begin position="286"/>
        <end position="301"/>
    </location>
</feature>
<feature type="region of interest" description="Disordered" evidence="10">
    <location>
        <begin position="282"/>
        <end position="301"/>
    </location>
</feature>
<dbReference type="PANTHER" id="PTHR24287">
    <property type="entry name" value="P450, PUTATIVE (EUROFUNG)-RELATED"/>
    <property type="match status" value="1"/>
</dbReference>
<dbReference type="PRINTS" id="PR00385">
    <property type="entry name" value="P450"/>
</dbReference>
<keyword evidence="7 9" id="KW-0503">Monooxygenase</keyword>
<evidence type="ECO:0000256" key="10">
    <source>
        <dbReference type="SAM" id="MobiDB-lite"/>
    </source>
</evidence>
<comment type="cofactor">
    <cofactor evidence="1 8">
        <name>heme</name>
        <dbReference type="ChEBI" id="CHEBI:30413"/>
    </cofactor>
</comment>
<keyword evidence="12" id="KW-1185">Reference proteome</keyword>
<dbReference type="AlphaFoldDB" id="A0A8H5D7F4"/>
<sequence length="528" mass="60279">MCLRFVPLSGSLEDEPRFDFHSFGAKGLIVELNGFRCHAERPFPVPALPTMSLPPGPNFIARSLIDFLLPCIPIYPTLALANTHLLDLSLPKGALVVSTLVLRLGYILSQPWVDEYKNSKAARAHGAILVPHVKENHFKLVKALLHDLANGYPCDTLGKLSEKYQSPTYRLSIGLDEVYITIEPDHIKSMLATEFDAFEKGWFHRSITRPFFTRDRVTDFDNFERHTQEALKRAKARLAKGYPIDFQDMVDGQTQDLVARFTLDSATEFLFNHDFHSLDAPLPYPAQSSSKSQKDYPQSNADHPSNLFVEALVTSQEIIARRGTIGGIWPLLEFWGDTVVPHRKTLDHFVQPFLEKGLREKETRAADSEEYKGALLDYLHPDIEQRLRQEILEKVGSERSPTIEDIRELRYLRAFLNALEFDPDRFLDERLHKYLVPNPFIFCPFNAGPRICPGQQFAYNEASFFLIRLLQQFTSFSLDENARTLDGTPKPEWAGLAGPQGRDRIRFKNTLTMYVRGGLWVRMKEVAA</sequence>
<feature type="binding site" description="axial binding residue" evidence="8">
    <location>
        <position position="452"/>
    </location>
    <ligand>
        <name>heme</name>
        <dbReference type="ChEBI" id="CHEBI:30413"/>
    </ligand>
    <ligandPart>
        <name>Fe</name>
        <dbReference type="ChEBI" id="CHEBI:18248"/>
    </ligandPart>
</feature>
<dbReference type="PRINTS" id="PR00463">
    <property type="entry name" value="EP450I"/>
</dbReference>
<evidence type="ECO:0000313" key="12">
    <source>
        <dbReference type="Proteomes" id="UP000559027"/>
    </source>
</evidence>
<dbReference type="Proteomes" id="UP000559027">
    <property type="component" value="Unassembled WGS sequence"/>
</dbReference>
<dbReference type="Pfam" id="PF00067">
    <property type="entry name" value="p450"/>
    <property type="match status" value="1"/>
</dbReference>
<evidence type="ECO:0000256" key="8">
    <source>
        <dbReference type="PIRSR" id="PIRSR602401-1"/>
    </source>
</evidence>
<evidence type="ECO:0000313" key="11">
    <source>
        <dbReference type="EMBL" id="KAF5354121.1"/>
    </source>
</evidence>
<dbReference type="GO" id="GO:0020037">
    <property type="term" value="F:heme binding"/>
    <property type="evidence" value="ECO:0007669"/>
    <property type="project" value="InterPro"/>
</dbReference>
<dbReference type="SUPFAM" id="SSF48264">
    <property type="entry name" value="Cytochrome P450"/>
    <property type="match status" value="1"/>
</dbReference>
<name>A0A8H5D7F4_9AGAR</name>
<dbReference type="PROSITE" id="PS00086">
    <property type="entry name" value="CYTOCHROME_P450"/>
    <property type="match status" value="1"/>
</dbReference>
<dbReference type="PANTHER" id="PTHR24287:SF1">
    <property type="entry name" value="P450, PUTATIVE (EUROFUNG)-RELATED"/>
    <property type="match status" value="1"/>
</dbReference>
<dbReference type="GO" id="GO:0016705">
    <property type="term" value="F:oxidoreductase activity, acting on paired donors, with incorporation or reduction of molecular oxygen"/>
    <property type="evidence" value="ECO:0007669"/>
    <property type="project" value="InterPro"/>
</dbReference>
<dbReference type="OrthoDB" id="1470350at2759"/>
<gene>
    <name evidence="11" type="ORF">D9756_007165</name>
</gene>
<evidence type="ECO:0000256" key="6">
    <source>
        <dbReference type="ARBA" id="ARBA00023004"/>
    </source>
</evidence>
<dbReference type="Gene3D" id="1.10.630.10">
    <property type="entry name" value="Cytochrome P450"/>
    <property type="match status" value="3"/>
</dbReference>
<keyword evidence="6 8" id="KW-0408">Iron</keyword>
<comment type="caution">
    <text evidence="11">The sequence shown here is derived from an EMBL/GenBank/DDBJ whole genome shotgun (WGS) entry which is preliminary data.</text>
</comment>
<evidence type="ECO:0000256" key="5">
    <source>
        <dbReference type="ARBA" id="ARBA00023002"/>
    </source>
</evidence>
<accession>A0A8H5D7F4</accession>
<evidence type="ECO:0008006" key="13">
    <source>
        <dbReference type="Google" id="ProtNLM"/>
    </source>
</evidence>
<evidence type="ECO:0000256" key="4">
    <source>
        <dbReference type="ARBA" id="ARBA00022723"/>
    </source>
</evidence>
<dbReference type="GO" id="GO:0004497">
    <property type="term" value="F:monooxygenase activity"/>
    <property type="evidence" value="ECO:0007669"/>
    <property type="project" value="UniProtKB-KW"/>
</dbReference>
<dbReference type="InterPro" id="IPR036396">
    <property type="entry name" value="Cyt_P450_sf"/>
</dbReference>
<keyword evidence="3 8" id="KW-0349">Heme</keyword>
<dbReference type="EMBL" id="JAACJO010000009">
    <property type="protein sequence ID" value="KAF5354121.1"/>
    <property type="molecule type" value="Genomic_DNA"/>
</dbReference>
<evidence type="ECO:0000256" key="1">
    <source>
        <dbReference type="ARBA" id="ARBA00001971"/>
    </source>
</evidence>
<dbReference type="InterPro" id="IPR047146">
    <property type="entry name" value="Cyt_P450_E_CYP52_fungi"/>
</dbReference>
<dbReference type="InterPro" id="IPR017972">
    <property type="entry name" value="Cyt_P450_CS"/>
</dbReference>
<dbReference type="GO" id="GO:0005506">
    <property type="term" value="F:iron ion binding"/>
    <property type="evidence" value="ECO:0007669"/>
    <property type="project" value="InterPro"/>
</dbReference>
<dbReference type="InterPro" id="IPR001128">
    <property type="entry name" value="Cyt_P450"/>
</dbReference>
<proteinExistence type="inferred from homology"/>
<organism evidence="11 12">
    <name type="scientific">Leucocoprinus leucothites</name>
    <dbReference type="NCBI Taxonomy" id="201217"/>
    <lineage>
        <taxon>Eukaryota</taxon>
        <taxon>Fungi</taxon>
        <taxon>Dikarya</taxon>
        <taxon>Basidiomycota</taxon>
        <taxon>Agaricomycotina</taxon>
        <taxon>Agaricomycetes</taxon>
        <taxon>Agaricomycetidae</taxon>
        <taxon>Agaricales</taxon>
        <taxon>Agaricineae</taxon>
        <taxon>Agaricaceae</taxon>
        <taxon>Leucocoprinus</taxon>
    </lineage>
</organism>
<protein>
    <recommendedName>
        <fullName evidence="13">Cytochrome P450</fullName>
    </recommendedName>
</protein>